<dbReference type="Gene3D" id="1.10.1200.10">
    <property type="entry name" value="ACP-like"/>
    <property type="match status" value="1"/>
</dbReference>
<feature type="transmembrane region" description="Helical" evidence="4">
    <location>
        <begin position="632"/>
        <end position="654"/>
    </location>
</feature>
<dbReference type="PANTHER" id="PTHR43767">
    <property type="entry name" value="LONG-CHAIN-FATTY-ACID--COA LIGASE"/>
    <property type="match status" value="1"/>
</dbReference>
<dbReference type="PANTHER" id="PTHR43767:SF10">
    <property type="entry name" value="SURFACTIN SYNTHASE SUBUNIT 1"/>
    <property type="match status" value="1"/>
</dbReference>
<evidence type="ECO:0000256" key="2">
    <source>
        <dbReference type="ARBA" id="ARBA00022553"/>
    </source>
</evidence>
<sequence>MNHIVEALRAHGDRIAAVTETQQVSYSTLADLVSQASTALGPERRLVLLEARNDLPTLVHYLGALAGGHVSLPVPAGGDHREILRTYSPDTVIDAAGIHHRRAHSTHRLHDDLALLMSTSGSTGSPKLVRLSHTNLASNAAAIAEYLDISETDRAATTLPLSYCYGLSVVNSHLLRGAGLILTDHSVVDDEFWDLFTRHRATTFAGVPHTFELLDRIGFESMDLPQLRYITQAGGQMAPDRVRRFAALGQRRGWELFVMYGATEATARMAYLPPELALSHPKAVGRPIPGGSLSIRPGAAWPDGTGELVYRGANVMLGYAQQPEDLTLGATVEELCTGDIARRDPDGLYEIIGRSSRFVKLFGLRIDLDRLQPALAEQGVTMLCTDDGDTLAVAAVDTGGATASQVQQLTATAAGVPVGVVRAALVDELPRLDSGKPDYTAVRTLAAEPPVADASDLREMFAEVLHLPAESIDRDASFVDLGGNSLSYVAMSVRLERALGRLPKDWHRMALRELEYSCTPRPRRWATVETSVALRAAAIVLIVGSHAELFALWGGAHVLLGVAGYNFGRFCLTPVPRLTRLRHLRNTMAWIAVPSIVWVAVALIITDDYHASNLLLANKFLGPHDSMTAGRLWFVEVLFWILVALTALCALPSADRWERHRPFAFAAAFLALGLVLRYDLPGFGLGREAWFTVLAFWFFAAGWAAAKATTTWQRLIVTVALMIGVHGYFNNSGRETLVLAGFVLLIWLPALRCPAVVAAGCGVLAEASLYTYLTHYQVYPLFGDHRVLGVLAALIVGVALTYAVNVARRRLTGTRAAVLRSHPRATVPDQVHAWSDRSGGIRPDMHDPACRSDNAAPRDSIISERRPPYAAGWEPTTVERR</sequence>
<evidence type="ECO:0000256" key="1">
    <source>
        <dbReference type="ARBA" id="ARBA00022450"/>
    </source>
</evidence>
<feature type="transmembrane region" description="Helical" evidence="4">
    <location>
        <begin position="736"/>
        <end position="765"/>
    </location>
</feature>
<dbReference type="SMART" id="SM00823">
    <property type="entry name" value="PKS_PP"/>
    <property type="match status" value="1"/>
</dbReference>
<dbReference type="InterPro" id="IPR036736">
    <property type="entry name" value="ACP-like_sf"/>
</dbReference>
<feature type="transmembrane region" description="Helical" evidence="4">
    <location>
        <begin position="785"/>
        <end position="805"/>
    </location>
</feature>
<keyword evidence="4" id="KW-0472">Membrane</keyword>
<evidence type="ECO:0000313" key="6">
    <source>
        <dbReference type="EMBL" id="MFN6555138.1"/>
    </source>
</evidence>
<keyword evidence="4" id="KW-0812">Transmembrane</keyword>
<keyword evidence="7" id="KW-1185">Reference proteome</keyword>
<dbReference type="RefSeq" id="WP_409553097.1">
    <property type="nucleotide sequence ID" value="NZ_JBKBDE010000018.1"/>
</dbReference>
<reference evidence="6 7" key="1">
    <citation type="submission" date="2024-12" db="EMBL/GenBank/DDBJ databases">
        <title>The coexistence of Mycolicibacterium septicum and Mycolicibacterium nivoides in clinical samples.</title>
        <authorList>
            <person name="Wang C."/>
            <person name="Feng Y."/>
            <person name="Zong Z."/>
        </authorList>
    </citation>
    <scope>NUCLEOTIDE SEQUENCE [LARGE SCALE GENOMIC DNA]</scope>
    <source>
        <strain evidence="6 7">120310</strain>
    </source>
</reference>
<feature type="transmembrane region" description="Helical" evidence="4">
    <location>
        <begin position="689"/>
        <end position="706"/>
    </location>
</feature>
<evidence type="ECO:0000256" key="4">
    <source>
        <dbReference type="SAM" id="Phobius"/>
    </source>
</evidence>
<dbReference type="Gene3D" id="3.40.50.12780">
    <property type="entry name" value="N-terminal domain of ligase-like"/>
    <property type="match status" value="1"/>
</dbReference>
<gene>
    <name evidence="6" type="ORF">ACK4CP_32430</name>
</gene>
<dbReference type="Pfam" id="PF00550">
    <property type="entry name" value="PP-binding"/>
    <property type="match status" value="1"/>
</dbReference>
<evidence type="ECO:0000256" key="3">
    <source>
        <dbReference type="SAM" id="MobiDB-lite"/>
    </source>
</evidence>
<evidence type="ECO:0000259" key="5">
    <source>
        <dbReference type="SMART" id="SM00823"/>
    </source>
</evidence>
<feature type="region of interest" description="Disordered" evidence="3">
    <location>
        <begin position="845"/>
        <end position="881"/>
    </location>
</feature>
<dbReference type="Pfam" id="PF00501">
    <property type="entry name" value="AMP-binding"/>
    <property type="match status" value="1"/>
</dbReference>
<feature type="domain" description="Polyketide synthase-like phosphopantetheine-binding" evidence="5">
    <location>
        <begin position="454"/>
        <end position="506"/>
    </location>
</feature>
<name>A0ABW9M4B6_9MYCO</name>
<dbReference type="InterPro" id="IPR050237">
    <property type="entry name" value="ATP-dep_AMP-bd_enzyme"/>
</dbReference>
<dbReference type="InterPro" id="IPR042099">
    <property type="entry name" value="ANL_N_sf"/>
</dbReference>
<organism evidence="6 7">
    <name type="scientific">Mycolicibacterium septicum</name>
    <dbReference type="NCBI Taxonomy" id="98668"/>
    <lineage>
        <taxon>Bacteria</taxon>
        <taxon>Bacillati</taxon>
        <taxon>Actinomycetota</taxon>
        <taxon>Actinomycetes</taxon>
        <taxon>Mycobacteriales</taxon>
        <taxon>Mycobacteriaceae</taxon>
        <taxon>Mycolicibacterium</taxon>
    </lineage>
</organism>
<feature type="transmembrane region" description="Helical" evidence="4">
    <location>
        <begin position="588"/>
        <end position="611"/>
    </location>
</feature>
<dbReference type="InterPro" id="IPR020806">
    <property type="entry name" value="PKS_PP-bd"/>
</dbReference>
<keyword evidence="4" id="KW-1133">Transmembrane helix</keyword>
<proteinExistence type="predicted"/>
<keyword evidence="2" id="KW-0597">Phosphoprotein</keyword>
<dbReference type="InterPro" id="IPR009081">
    <property type="entry name" value="PP-bd_ACP"/>
</dbReference>
<dbReference type="SUPFAM" id="SSF47336">
    <property type="entry name" value="ACP-like"/>
    <property type="match status" value="1"/>
</dbReference>
<feature type="transmembrane region" description="Helical" evidence="4">
    <location>
        <begin position="660"/>
        <end position="677"/>
    </location>
</feature>
<dbReference type="EMBL" id="JBKBDE010000018">
    <property type="protein sequence ID" value="MFN6555138.1"/>
    <property type="molecule type" value="Genomic_DNA"/>
</dbReference>
<protein>
    <submittedName>
        <fullName evidence="6">AMP-binding protein</fullName>
    </submittedName>
</protein>
<dbReference type="SUPFAM" id="SSF56801">
    <property type="entry name" value="Acetyl-CoA synthetase-like"/>
    <property type="match status" value="1"/>
</dbReference>
<feature type="transmembrane region" description="Helical" evidence="4">
    <location>
        <begin position="550"/>
        <end position="568"/>
    </location>
</feature>
<accession>A0ABW9M4B6</accession>
<comment type="caution">
    <text evidence="6">The sequence shown here is derived from an EMBL/GenBank/DDBJ whole genome shotgun (WGS) entry which is preliminary data.</text>
</comment>
<dbReference type="Proteomes" id="UP001635817">
    <property type="component" value="Unassembled WGS sequence"/>
</dbReference>
<keyword evidence="1" id="KW-0596">Phosphopantetheine</keyword>
<dbReference type="InterPro" id="IPR000873">
    <property type="entry name" value="AMP-dep_synth/lig_dom"/>
</dbReference>
<evidence type="ECO:0000313" key="7">
    <source>
        <dbReference type="Proteomes" id="UP001635817"/>
    </source>
</evidence>